<evidence type="ECO:0000313" key="3">
    <source>
        <dbReference type="Proteomes" id="UP000886748"/>
    </source>
</evidence>
<reference evidence="2" key="1">
    <citation type="submission" date="2020-10" db="EMBL/GenBank/DDBJ databases">
        <authorList>
            <person name="Gilroy R."/>
        </authorList>
    </citation>
    <scope>NUCLEOTIDE SEQUENCE</scope>
    <source>
        <strain evidence="2">CHK154-7741</strain>
    </source>
</reference>
<feature type="chain" id="PRO_5039546178" evidence="1">
    <location>
        <begin position="24"/>
        <end position="95"/>
    </location>
</feature>
<organism evidence="2 3">
    <name type="scientific">Candidatus Limenecus avicola</name>
    <dbReference type="NCBI Taxonomy" id="2840847"/>
    <lineage>
        <taxon>Bacteria</taxon>
        <taxon>Bacillati</taxon>
        <taxon>Bacillota</taxon>
        <taxon>Clostridia</taxon>
        <taxon>Eubacteriales</taxon>
        <taxon>Clostridiaceae</taxon>
        <taxon>Clostridiaceae incertae sedis</taxon>
        <taxon>Candidatus Limenecus</taxon>
    </lineage>
</organism>
<gene>
    <name evidence="2" type="ORF">IAD26_09065</name>
</gene>
<evidence type="ECO:0000313" key="2">
    <source>
        <dbReference type="EMBL" id="HIU93265.1"/>
    </source>
</evidence>
<feature type="signal peptide" evidence="1">
    <location>
        <begin position="1"/>
        <end position="23"/>
    </location>
</feature>
<name>A0A9D1SS17_9CLOT</name>
<reference evidence="2" key="2">
    <citation type="journal article" date="2021" name="PeerJ">
        <title>Extensive microbial diversity within the chicken gut microbiome revealed by metagenomics and culture.</title>
        <authorList>
            <person name="Gilroy R."/>
            <person name="Ravi A."/>
            <person name="Getino M."/>
            <person name="Pursley I."/>
            <person name="Horton D.L."/>
            <person name="Alikhan N.F."/>
            <person name="Baker D."/>
            <person name="Gharbi K."/>
            <person name="Hall N."/>
            <person name="Watson M."/>
            <person name="Adriaenssens E.M."/>
            <person name="Foster-Nyarko E."/>
            <person name="Jarju S."/>
            <person name="Secka A."/>
            <person name="Antonio M."/>
            <person name="Oren A."/>
            <person name="Chaudhuri R.R."/>
            <person name="La Ragione R."/>
            <person name="Hildebrand F."/>
            <person name="Pallen M.J."/>
        </authorList>
    </citation>
    <scope>NUCLEOTIDE SEQUENCE</scope>
    <source>
        <strain evidence="2">CHK154-7741</strain>
    </source>
</reference>
<accession>A0A9D1SS17</accession>
<proteinExistence type="predicted"/>
<keyword evidence="1" id="KW-0732">Signal</keyword>
<protein>
    <submittedName>
        <fullName evidence="2">Uncharacterized protein</fullName>
    </submittedName>
</protein>
<sequence>MKKFMTVALLAAMVSMSAPAAFAGTHGVDRQVTGKSIAGGLASLIIWPGIGQMVNDQKTDKVVTHALLGLTGIFRFWSCYDGIANRNGGVWQNRI</sequence>
<dbReference type="Proteomes" id="UP000886748">
    <property type="component" value="Unassembled WGS sequence"/>
</dbReference>
<comment type="caution">
    <text evidence="2">The sequence shown here is derived from an EMBL/GenBank/DDBJ whole genome shotgun (WGS) entry which is preliminary data.</text>
</comment>
<dbReference type="AlphaFoldDB" id="A0A9D1SS17"/>
<evidence type="ECO:0000256" key="1">
    <source>
        <dbReference type="SAM" id="SignalP"/>
    </source>
</evidence>
<dbReference type="EMBL" id="DVOD01000065">
    <property type="protein sequence ID" value="HIU93265.1"/>
    <property type="molecule type" value="Genomic_DNA"/>
</dbReference>